<dbReference type="InterPro" id="IPR035699">
    <property type="entry name" value="AAA_6"/>
</dbReference>
<dbReference type="GO" id="GO:0051959">
    <property type="term" value="F:dynein light intermediate chain binding"/>
    <property type="evidence" value="ECO:0007669"/>
    <property type="project" value="InterPro"/>
</dbReference>
<dbReference type="Gene3D" id="3.40.50.300">
    <property type="entry name" value="P-loop containing nucleotide triphosphate hydrolases"/>
    <property type="match status" value="1"/>
</dbReference>
<feature type="non-terminal residue" evidence="2">
    <location>
        <position position="1"/>
    </location>
</feature>
<dbReference type="GO" id="GO:0030286">
    <property type="term" value="C:dynein complex"/>
    <property type="evidence" value="ECO:0007669"/>
    <property type="project" value="InterPro"/>
</dbReference>
<dbReference type="InterPro" id="IPR026983">
    <property type="entry name" value="DHC"/>
</dbReference>
<dbReference type="PANTHER" id="PTHR45703">
    <property type="entry name" value="DYNEIN HEAVY CHAIN"/>
    <property type="match status" value="1"/>
</dbReference>
<name>A0A699Z360_HAELA</name>
<dbReference type="GO" id="GO:0007018">
    <property type="term" value="P:microtubule-based movement"/>
    <property type="evidence" value="ECO:0007669"/>
    <property type="project" value="InterPro"/>
</dbReference>
<gene>
    <name evidence="2" type="ORF">HaLaN_12917</name>
</gene>
<dbReference type="InterPro" id="IPR027417">
    <property type="entry name" value="P-loop_NTPase"/>
</dbReference>
<keyword evidence="3" id="KW-1185">Reference proteome</keyword>
<organism evidence="2 3">
    <name type="scientific">Haematococcus lacustris</name>
    <name type="common">Green alga</name>
    <name type="synonym">Haematococcus pluvialis</name>
    <dbReference type="NCBI Taxonomy" id="44745"/>
    <lineage>
        <taxon>Eukaryota</taxon>
        <taxon>Viridiplantae</taxon>
        <taxon>Chlorophyta</taxon>
        <taxon>core chlorophytes</taxon>
        <taxon>Chlorophyceae</taxon>
        <taxon>CS clade</taxon>
        <taxon>Chlamydomonadales</taxon>
        <taxon>Haematococcaceae</taxon>
        <taxon>Haematococcus</taxon>
    </lineage>
</organism>
<evidence type="ECO:0000259" key="1">
    <source>
        <dbReference type="Pfam" id="PF12774"/>
    </source>
</evidence>
<reference evidence="2 3" key="1">
    <citation type="submission" date="2020-02" db="EMBL/GenBank/DDBJ databases">
        <title>Draft genome sequence of Haematococcus lacustris strain NIES-144.</title>
        <authorList>
            <person name="Morimoto D."/>
            <person name="Nakagawa S."/>
            <person name="Yoshida T."/>
            <person name="Sawayama S."/>
        </authorList>
    </citation>
    <scope>NUCLEOTIDE SEQUENCE [LARGE SCALE GENOMIC DNA]</scope>
    <source>
        <strain evidence="2 3">NIES-144</strain>
    </source>
</reference>
<proteinExistence type="predicted"/>
<dbReference type="GO" id="GO:0005524">
    <property type="term" value="F:ATP binding"/>
    <property type="evidence" value="ECO:0007669"/>
    <property type="project" value="InterPro"/>
</dbReference>
<dbReference type="SUPFAM" id="SSF52540">
    <property type="entry name" value="P-loop containing nucleoside triphosphate hydrolases"/>
    <property type="match status" value="1"/>
</dbReference>
<dbReference type="Proteomes" id="UP000485058">
    <property type="component" value="Unassembled WGS sequence"/>
</dbReference>
<dbReference type="Pfam" id="PF12774">
    <property type="entry name" value="AAA_6"/>
    <property type="match status" value="1"/>
</dbReference>
<feature type="non-terminal residue" evidence="2">
    <location>
        <position position="82"/>
    </location>
</feature>
<accession>A0A699Z360</accession>
<protein>
    <submittedName>
        <fullName evidence="2">Dynein heavy chain 7</fullName>
    </submittedName>
</protein>
<dbReference type="PANTHER" id="PTHR45703:SF36">
    <property type="entry name" value="DYNEIN HEAVY CHAIN, CYTOPLASMIC"/>
    <property type="match status" value="1"/>
</dbReference>
<feature type="domain" description="Dynein heavy chain hydrolytic ATP-binding dynein motor region" evidence="1">
    <location>
        <begin position="1"/>
        <end position="82"/>
    </location>
</feature>
<sequence length="82" mass="9137">MGKFFSGLAQCGAWACFDEFNRIDIEVLSVVAQQLLTIQNALKANMSQFNFEGRFIRLVPTCGVFITMNPGYAGRTELPDNL</sequence>
<dbReference type="EMBL" id="BLLF01001005">
    <property type="protein sequence ID" value="GFH16491.1"/>
    <property type="molecule type" value="Genomic_DNA"/>
</dbReference>
<dbReference type="GO" id="GO:0045505">
    <property type="term" value="F:dynein intermediate chain binding"/>
    <property type="evidence" value="ECO:0007669"/>
    <property type="project" value="InterPro"/>
</dbReference>
<evidence type="ECO:0000313" key="2">
    <source>
        <dbReference type="EMBL" id="GFH16491.1"/>
    </source>
</evidence>
<dbReference type="AlphaFoldDB" id="A0A699Z360"/>
<comment type="caution">
    <text evidence="2">The sequence shown here is derived from an EMBL/GenBank/DDBJ whole genome shotgun (WGS) entry which is preliminary data.</text>
</comment>
<evidence type="ECO:0000313" key="3">
    <source>
        <dbReference type="Proteomes" id="UP000485058"/>
    </source>
</evidence>